<keyword evidence="1" id="KW-0378">Hydrolase</keyword>
<reference evidence="3" key="1">
    <citation type="submission" date="2020-02" db="EMBL/GenBank/DDBJ databases">
        <authorList>
            <person name="Meier V. D."/>
        </authorList>
    </citation>
    <scope>NUCLEOTIDE SEQUENCE</scope>
    <source>
        <strain evidence="3">AVDCRST_MAG52</strain>
    </source>
</reference>
<dbReference type="PANTHER" id="PTHR48081">
    <property type="entry name" value="AB HYDROLASE SUPERFAMILY PROTEIN C4A8.06C"/>
    <property type="match status" value="1"/>
</dbReference>
<dbReference type="SUPFAM" id="SSF53474">
    <property type="entry name" value="alpha/beta-Hydrolases"/>
    <property type="match status" value="1"/>
</dbReference>
<name>A0A6J4J9M0_9ACTN</name>
<dbReference type="InterPro" id="IPR013094">
    <property type="entry name" value="AB_hydrolase_3"/>
</dbReference>
<dbReference type="InterPro" id="IPR050300">
    <property type="entry name" value="GDXG_lipolytic_enzyme"/>
</dbReference>
<dbReference type="AlphaFoldDB" id="A0A6J4J9M0"/>
<accession>A0A6J4J9M0</accession>
<evidence type="ECO:0000256" key="1">
    <source>
        <dbReference type="ARBA" id="ARBA00022801"/>
    </source>
</evidence>
<dbReference type="EMBL" id="CADCTN010000229">
    <property type="protein sequence ID" value="CAA9273213.1"/>
    <property type="molecule type" value="Genomic_DNA"/>
</dbReference>
<dbReference type="GO" id="GO:0016787">
    <property type="term" value="F:hydrolase activity"/>
    <property type="evidence" value="ECO:0007669"/>
    <property type="project" value="UniProtKB-KW"/>
</dbReference>
<organism evidence="3">
    <name type="scientific">uncultured Blastococcus sp</name>
    <dbReference type="NCBI Taxonomy" id="217144"/>
    <lineage>
        <taxon>Bacteria</taxon>
        <taxon>Bacillati</taxon>
        <taxon>Actinomycetota</taxon>
        <taxon>Actinomycetes</taxon>
        <taxon>Geodermatophilales</taxon>
        <taxon>Geodermatophilaceae</taxon>
        <taxon>Blastococcus</taxon>
        <taxon>environmental samples</taxon>
    </lineage>
</organism>
<evidence type="ECO:0000259" key="2">
    <source>
        <dbReference type="Pfam" id="PF07859"/>
    </source>
</evidence>
<sequence>MAYGDRDMSSLQMTMVAAFVRLAYRPRMATAERGRARVAAAKGPSAPPARLRRRHAVATRQVAGFDCHTVTPRGRPAQRAAVYLHGGAYISEISAQHWALVSRLADAGVRVEVPSYGLAPQHTHRDAYPFLTEVYRQLLTAVDADTVTVLGDSAGGGLALGLARTLAGADLPQPRRLVLIAPWLDLTMSNPGIPAVEARDPWLRRAGLHEAAAAWAGGDDRTDPRLSPLNGPLTGLAPIDLYVGSRDICLPDALLLRDRADAEGTPVRLTVCEGAVHVYPLVPAPEGRAAARAIVATVAGRTVRTTGADPAR</sequence>
<dbReference type="Pfam" id="PF07859">
    <property type="entry name" value="Abhydrolase_3"/>
    <property type="match status" value="1"/>
</dbReference>
<proteinExistence type="predicted"/>
<feature type="domain" description="Alpha/beta hydrolase fold-3" evidence="2">
    <location>
        <begin position="82"/>
        <end position="279"/>
    </location>
</feature>
<dbReference type="Gene3D" id="3.40.50.1820">
    <property type="entry name" value="alpha/beta hydrolase"/>
    <property type="match status" value="1"/>
</dbReference>
<gene>
    <name evidence="3" type="ORF">AVDCRST_MAG52-3364</name>
</gene>
<protein>
    <submittedName>
        <fullName evidence="3">Esterase</fullName>
    </submittedName>
</protein>
<dbReference type="InterPro" id="IPR029058">
    <property type="entry name" value="AB_hydrolase_fold"/>
</dbReference>
<evidence type="ECO:0000313" key="3">
    <source>
        <dbReference type="EMBL" id="CAA9273213.1"/>
    </source>
</evidence>
<dbReference type="PANTHER" id="PTHR48081:SF8">
    <property type="entry name" value="ALPHA_BETA HYDROLASE FOLD-3 DOMAIN-CONTAINING PROTEIN-RELATED"/>
    <property type="match status" value="1"/>
</dbReference>